<dbReference type="EMBL" id="JAHRHJ020000001">
    <property type="protein sequence ID" value="KAH9328353.1"/>
    <property type="molecule type" value="Genomic_DNA"/>
</dbReference>
<feature type="non-terminal residue" evidence="1">
    <location>
        <position position="131"/>
    </location>
</feature>
<dbReference type="GO" id="GO:0034472">
    <property type="term" value="P:snRNA 3'-end processing"/>
    <property type="evidence" value="ECO:0007669"/>
    <property type="project" value="TreeGrafter"/>
</dbReference>
<evidence type="ECO:0000313" key="2">
    <source>
        <dbReference type="Proteomes" id="UP000824469"/>
    </source>
</evidence>
<dbReference type="AlphaFoldDB" id="A0AA38LKK8"/>
<proteinExistence type="predicted"/>
<sequence length="131" mass="15000">VFIGGHKTNMNSNHFSAESYVAVIQDLAQRLRQMDAKLCGELILFSRDIEDVNALLMLTTCMSSSGHQQRAILRLCRVAVSGVLDLQKQAKTIKHEAEFYKVWQNGLKLLVDVILKWFHFPSQVPNYFFQT</sequence>
<keyword evidence="2" id="KW-1185">Reference proteome</keyword>
<dbReference type="GO" id="GO:0032039">
    <property type="term" value="C:integrator complex"/>
    <property type="evidence" value="ECO:0007669"/>
    <property type="project" value="InterPro"/>
</dbReference>
<feature type="non-terminal residue" evidence="1">
    <location>
        <position position="1"/>
    </location>
</feature>
<gene>
    <name evidence="1" type="ORF">KI387_000461</name>
</gene>
<name>A0AA38LKK8_TAXCH</name>
<dbReference type="Proteomes" id="UP000824469">
    <property type="component" value="Unassembled WGS sequence"/>
</dbReference>
<organism evidence="1 2">
    <name type="scientific">Taxus chinensis</name>
    <name type="common">Chinese yew</name>
    <name type="synonym">Taxus wallichiana var. chinensis</name>
    <dbReference type="NCBI Taxonomy" id="29808"/>
    <lineage>
        <taxon>Eukaryota</taxon>
        <taxon>Viridiplantae</taxon>
        <taxon>Streptophyta</taxon>
        <taxon>Embryophyta</taxon>
        <taxon>Tracheophyta</taxon>
        <taxon>Spermatophyta</taxon>
        <taxon>Pinopsida</taxon>
        <taxon>Pinidae</taxon>
        <taxon>Conifers II</taxon>
        <taxon>Cupressales</taxon>
        <taxon>Taxaceae</taxon>
        <taxon>Taxus</taxon>
    </lineage>
</organism>
<comment type="caution">
    <text evidence="1">The sequence shown here is derived from an EMBL/GenBank/DDBJ whole genome shotgun (WGS) entry which is preliminary data.</text>
</comment>
<reference evidence="1 2" key="1">
    <citation type="journal article" date="2021" name="Nat. Plants">
        <title>The Taxus genome provides insights into paclitaxel biosynthesis.</title>
        <authorList>
            <person name="Xiong X."/>
            <person name="Gou J."/>
            <person name="Liao Q."/>
            <person name="Li Y."/>
            <person name="Zhou Q."/>
            <person name="Bi G."/>
            <person name="Li C."/>
            <person name="Du R."/>
            <person name="Wang X."/>
            <person name="Sun T."/>
            <person name="Guo L."/>
            <person name="Liang H."/>
            <person name="Lu P."/>
            <person name="Wu Y."/>
            <person name="Zhang Z."/>
            <person name="Ro D.K."/>
            <person name="Shang Y."/>
            <person name="Huang S."/>
            <person name="Yan J."/>
        </authorList>
    </citation>
    <scope>NUCLEOTIDE SEQUENCE [LARGE SCALE GENOMIC DNA]</scope>
    <source>
        <strain evidence="1">Ta-2019</strain>
    </source>
</reference>
<accession>A0AA38LKK8</accession>
<dbReference type="InterPro" id="IPR033060">
    <property type="entry name" value="INTS7"/>
</dbReference>
<evidence type="ECO:0000313" key="1">
    <source>
        <dbReference type="EMBL" id="KAH9328353.1"/>
    </source>
</evidence>
<dbReference type="PANTHER" id="PTHR13322:SF2">
    <property type="entry name" value="INTEGRATOR COMPLEX SUBUNIT 7"/>
    <property type="match status" value="1"/>
</dbReference>
<protein>
    <submittedName>
        <fullName evidence="1">Uncharacterized protein</fullName>
    </submittedName>
</protein>
<dbReference type="PANTHER" id="PTHR13322">
    <property type="entry name" value="C1ORF73 PROTEIN"/>
    <property type="match status" value="1"/>
</dbReference>